<dbReference type="Pfam" id="PF02311">
    <property type="entry name" value="AraC_binding"/>
    <property type="match status" value="1"/>
</dbReference>
<gene>
    <name evidence="5" type="ORF">E1286_25330</name>
</gene>
<dbReference type="GO" id="GO:0043565">
    <property type="term" value="F:sequence-specific DNA binding"/>
    <property type="evidence" value="ECO:0007669"/>
    <property type="project" value="InterPro"/>
</dbReference>
<dbReference type="SMART" id="SM00342">
    <property type="entry name" value="HTH_ARAC"/>
    <property type="match status" value="1"/>
</dbReference>
<dbReference type="InterPro" id="IPR003313">
    <property type="entry name" value="AraC-bd"/>
</dbReference>
<dbReference type="Proteomes" id="UP000295302">
    <property type="component" value="Unassembled WGS sequence"/>
</dbReference>
<dbReference type="PRINTS" id="PR00032">
    <property type="entry name" value="HTHARAC"/>
</dbReference>
<evidence type="ECO:0000256" key="3">
    <source>
        <dbReference type="ARBA" id="ARBA00023163"/>
    </source>
</evidence>
<dbReference type="InterPro" id="IPR009057">
    <property type="entry name" value="Homeodomain-like_sf"/>
</dbReference>
<protein>
    <submittedName>
        <fullName evidence="5">AraC family transcriptional regulator</fullName>
    </submittedName>
</protein>
<dbReference type="SUPFAM" id="SSF46689">
    <property type="entry name" value="Homeodomain-like"/>
    <property type="match status" value="2"/>
</dbReference>
<dbReference type="InterPro" id="IPR011051">
    <property type="entry name" value="RmlC_Cupin_sf"/>
</dbReference>
<name>A0A4V2YL13_9ACTN</name>
<organism evidence="5 6">
    <name type="scientific">Nonomuraea terrae</name>
    <dbReference type="NCBI Taxonomy" id="2530383"/>
    <lineage>
        <taxon>Bacteria</taxon>
        <taxon>Bacillati</taxon>
        <taxon>Actinomycetota</taxon>
        <taxon>Actinomycetes</taxon>
        <taxon>Streptosporangiales</taxon>
        <taxon>Streptosporangiaceae</taxon>
        <taxon>Nonomuraea</taxon>
    </lineage>
</organism>
<comment type="caution">
    <text evidence="5">The sequence shown here is derived from an EMBL/GenBank/DDBJ whole genome shotgun (WGS) entry which is preliminary data.</text>
</comment>
<dbReference type="Pfam" id="PF12833">
    <property type="entry name" value="HTH_18"/>
    <property type="match status" value="1"/>
</dbReference>
<reference evidence="5 6" key="1">
    <citation type="submission" date="2019-03" db="EMBL/GenBank/DDBJ databases">
        <title>Draft genome sequences of novel Actinobacteria.</title>
        <authorList>
            <person name="Sahin N."/>
            <person name="Ay H."/>
            <person name="Saygin H."/>
        </authorList>
    </citation>
    <scope>NUCLEOTIDE SEQUENCE [LARGE SCALE GENOMIC DNA]</scope>
    <source>
        <strain evidence="5 6">CH32</strain>
    </source>
</reference>
<dbReference type="AlphaFoldDB" id="A0A4V2YL13"/>
<dbReference type="Gene3D" id="1.10.10.60">
    <property type="entry name" value="Homeodomain-like"/>
    <property type="match status" value="2"/>
</dbReference>
<dbReference type="PROSITE" id="PS01124">
    <property type="entry name" value="HTH_ARAC_FAMILY_2"/>
    <property type="match status" value="1"/>
</dbReference>
<dbReference type="GO" id="GO:0003700">
    <property type="term" value="F:DNA-binding transcription factor activity"/>
    <property type="evidence" value="ECO:0007669"/>
    <property type="project" value="InterPro"/>
</dbReference>
<dbReference type="InterPro" id="IPR018060">
    <property type="entry name" value="HTH_AraC"/>
</dbReference>
<keyword evidence="1" id="KW-0805">Transcription regulation</keyword>
<dbReference type="InterPro" id="IPR050204">
    <property type="entry name" value="AraC_XylS_family_regulators"/>
</dbReference>
<evidence type="ECO:0000313" key="6">
    <source>
        <dbReference type="Proteomes" id="UP000295302"/>
    </source>
</evidence>
<proteinExistence type="predicted"/>
<dbReference type="Gene3D" id="2.60.120.10">
    <property type="entry name" value="Jelly Rolls"/>
    <property type="match status" value="1"/>
</dbReference>
<keyword evidence="6" id="KW-1185">Reference proteome</keyword>
<evidence type="ECO:0000259" key="4">
    <source>
        <dbReference type="PROSITE" id="PS01124"/>
    </source>
</evidence>
<dbReference type="OrthoDB" id="186135at2"/>
<feature type="domain" description="HTH araC/xylS-type" evidence="4">
    <location>
        <begin position="197"/>
        <end position="295"/>
    </location>
</feature>
<evidence type="ECO:0000256" key="1">
    <source>
        <dbReference type="ARBA" id="ARBA00023015"/>
    </source>
</evidence>
<keyword evidence="2" id="KW-0238">DNA-binding</keyword>
<keyword evidence="3" id="KW-0804">Transcription</keyword>
<evidence type="ECO:0000256" key="2">
    <source>
        <dbReference type="ARBA" id="ARBA00023125"/>
    </source>
</evidence>
<sequence length="324" mass="36209">MLRESRTKLTYRRSRPRYERTAVFNPDGLPVWADRHQLDTDLAAHDHDFFEIALVTRGQGLHIAADGDYPIRPGSAVVIPPNQWHAYGQCEDLVVFDCFVAPELIDSTLSFLDAELPLMQTVHTSTLPLPQRVQLSPYDLSMAIAELHSMSDVAAARRSRIQVVGHLLIYLDILNRSWSADHSMHRRSITSLHPAVSRAAQLMEDKPGRAWTLAELAAATSTERTHLVRLFQRDLGIPPIAYLNRLRVQAAARLLVQTDQPIAHIGAQLGWDDAGYFARRFKTAYGLSPSAYRKRALAGETHYHSSAVLPLPVSGARFEPRTGG</sequence>
<dbReference type="SUPFAM" id="SSF51182">
    <property type="entry name" value="RmlC-like cupins"/>
    <property type="match status" value="1"/>
</dbReference>
<dbReference type="PANTHER" id="PTHR46796">
    <property type="entry name" value="HTH-TYPE TRANSCRIPTIONAL ACTIVATOR RHAS-RELATED"/>
    <property type="match status" value="1"/>
</dbReference>
<evidence type="ECO:0000313" key="5">
    <source>
        <dbReference type="EMBL" id="TDD44977.1"/>
    </source>
</evidence>
<dbReference type="InterPro" id="IPR014710">
    <property type="entry name" value="RmlC-like_jellyroll"/>
</dbReference>
<accession>A0A4V2YL13</accession>
<dbReference type="InterPro" id="IPR020449">
    <property type="entry name" value="Tscrpt_reg_AraC-type_HTH"/>
</dbReference>
<dbReference type="EMBL" id="SMKQ01000087">
    <property type="protein sequence ID" value="TDD44977.1"/>
    <property type="molecule type" value="Genomic_DNA"/>
</dbReference>